<feature type="transmembrane region" description="Helical" evidence="1">
    <location>
        <begin position="12"/>
        <end position="30"/>
    </location>
</feature>
<dbReference type="AlphaFoldDB" id="A0A7S9GXC0"/>
<feature type="transmembrane region" description="Helical" evidence="1">
    <location>
        <begin position="262"/>
        <end position="282"/>
    </location>
</feature>
<keyword evidence="1" id="KW-0472">Membrane</keyword>
<reference evidence="3 4" key="1">
    <citation type="submission" date="2020-09" db="EMBL/GenBank/DDBJ databases">
        <title>Complete genomes of bradyrhizobia occurring on native shrubby legumes in Australia.</title>
        <authorList>
            <person name="Lafay B."/>
        </authorList>
    </citation>
    <scope>NUCLEOTIDE SEQUENCE [LARGE SCALE GENOMIC DNA]</scope>
    <source>
        <strain evidence="3 4">BDV5040</strain>
    </source>
</reference>
<dbReference type="KEGG" id="bcou:IC761_18790"/>
<dbReference type="InterPro" id="IPR002656">
    <property type="entry name" value="Acyl_transf_3_dom"/>
</dbReference>
<feature type="transmembrane region" description="Helical" evidence="1">
    <location>
        <begin position="224"/>
        <end position="242"/>
    </location>
</feature>
<evidence type="ECO:0000313" key="3">
    <source>
        <dbReference type="EMBL" id="QPF88591.1"/>
    </source>
</evidence>
<sequence length="336" mass="36893">MAQEHKLEGLQAARAIAALSVAYFHSYVAVRGAFPESAWLPVPVLAKWGFLGVNFFFAISGYVICLVASKSSFTVAGFAIKRVFRLYPMYWVALVAVVGLIAWGKYAPQPLGHFLYSMTLLPQQGAPAYDLSWTLERELVFYALAAICVPLAGIPGLAVALVALALAGWVLGNPWSFHLLSTTQTDFLAGVLVFLARKPFARIGSAIPIAAGVALLAWTRSHDFPFSVPASMALILAGMVSLELPWQRRPFRWLVAAGDASYSIYLMHYIVFLVASIIGGQWLPFALPLWACEIWRIAALFACCLISYATWIAIERPMIRLSERLSRPPVLTEQLA</sequence>
<evidence type="ECO:0000256" key="1">
    <source>
        <dbReference type="SAM" id="Phobius"/>
    </source>
</evidence>
<feature type="domain" description="Acyltransferase 3" evidence="2">
    <location>
        <begin position="9"/>
        <end position="308"/>
    </location>
</feature>
<keyword evidence="3" id="KW-0808">Transferase</keyword>
<gene>
    <name evidence="3" type="ORF">IC761_18790</name>
</gene>
<dbReference type="GO" id="GO:0009103">
    <property type="term" value="P:lipopolysaccharide biosynthetic process"/>
    <property type="evidence" value="ECO:0007669"/>
    <property type="project" value="TreeGrafter"/>
</dbReference>
<keyword evidence="4" id="KW-1185">Reference proteome</keyword>
<keyword evidence="1" id="KW-0812">Transmembrane</keyword>
<organism evidence="3 4">
    <name type="scientific">Bradyrhizobium commune</name>
    <dbReference type="NCBI Taxonomy" id="83627"/>
    <lineage>
        <taxon>Bacteria</taxon>
        <taxon>Pseudomonadati</taxon>
        <taxon>Pseudomonadota</taxon>
        <taxon>Alphaproteobacteria</taxon>
        <taxon>Hyphomicrobiales</taxon>
        <taxon>Nitrobacteraceae</taxon>
        <taxon>Bradyrhizobium</taxon>
    </lineage>
</organism>
<dbReference type="InterPro" id="IPR050879">
    <property type="entry name" value="Acyltransferase_3"/>
</dbReference>
<feature type="transmembrane region" description="Helical" evidence="1">
    <location>
        <begin position="89"/>
        <end position="106"/>
    </location>
</feature>
<evidence type="ECO:0000259" key="2">
    <source>
        <dbReference type="Pfam" id="PF01757"/>
    </source>
</evidence>
<evidence type="ECO:0000313" key="4">
    <source>
        <dbReference type="Proteomes" id="UP000594621"/>
    </source>
</evidence>
<dbReference type="GO" id="GO:0016020">
    <property type="term" value="C:membrane"/>
    <property type="evidence" value="ECO:0007669"/>
    <property type="project" value="TreeGrafter"/>
</dbReference>
<dbReference type="Proteomes" id="UP000594621">
    <property type="component" value="Chromosome"/>
</dbReference>
<dbReference type="GO" id="GO:0016747">
    <property type="term" value="F:acyltransferase activity, transferring groups other than amino-acyl groups"/>
    <property type="evidence" value="ECO:0007669"/>
    <property type="project" value="InterPro"/>
</dbReference>
<dbReference type="Pfam" id="PF01757">
    <property type="entry name" value="Acyl_transf_3"/>
    <property type="match status" value="1"/>
</dbReference>
<proteinExistence type="predicted"/>
<feature type="transmembrane region" description="Helical" evidence="1">
    <location>
        <begin position="50"/>
        <end position="68"/>
    </location>
</feature>
<dbReference type="RefSeq" id="WP_195798145.1">
    <property type="nucleotide sequence ID" value="NZ_CP061379.1"/>
</dbReference>
<protein>
    <submittedName>
        <fullName evidence="3">Acyltransferase</fullName>
    </submittedName>
</protein>
<name>A0A7S9GXC0_9BRAD</name>
<feature type="transmembrane region" description="Helical" evidence="1">
    <location>
        <begin position="294"/>
        <end position="314"/>
    </location>
</feature>
<dbReference type="PANTHER" id="PTHR23028">
    <property type="entry name" value="ACETYLTRANSFERASE"/>
    <property type="match status" value="1"/>
</dbReference>
<dbReference type="EMBL" id="CP061379">
    <property type="protein sequence ID" value="QPF88591.1"/>
    <property type="molecule type" value="Genomic_DNA"/>
</dbReference>
<feature type="transmembrane region" description="Helical" evidence="1">
    <location>
        <begin position="200"/>
        <end position="218"/>
    </location>
</feature>
<feature type="transmembrane region" description="Helical" evidence="1">
    <location>
        <begin position="139"/>
        <end position="171"/>
    </location>
</feature>
<accession>A0A7S9GXC0</accession>
<keyword evidence="3" id="KW-0012">Acyltransferase</keyword>
<keyword evidence="1" id="KW-1133">Transmembrane helix</keyword>
<dbReference type="PANTHER" id="PTHR23028:SF53">
    <property type="entry name" value="ACYL_TRANSF_3 DOMAIN-CONTAINING PROTEIN"/>
    <property type="match status" value="1"/>
</dbReference>